<dbReference type="InterPro" id="IPR006016">
    <property type="entry name" value="UspA"/>
</dbReference>
<feature type="region of interest" description="Disordered" evidence="1">
    <location>
        <begin position="381"/>
        <end position="437"/>
    </location>
</feature>
<dbReference type="GeneID" id="30178706"/>
<proteinExistence type="predicted"/>
<organism evidence="3 4">
    <name type="scientific">Pichia membranifaciens NRRL Y-2026</name>
    <dbReference type="NCBI Taxonomy" id="763406"/>
    <lineage>
        <taxon>Eukaryota</taxon>
        <taxon>Fungi</taxon>
        <taxon>Dikarya</taxon>
        <taxon>Ascomycota</taxon>
        <taxon>Saccharomycotina</taxon>
        <taxon>Pichiomycetes</taxon>
        <taxon>Pichiales</taxon>
        <taxon>Pichiaceae</taxon>
        <taxon>Pichia</taxon>
    </lineage>
</organism>
<dbReference type="SUPFAM" id="SSF52402">
    <property type="entry name" value="Adenine nucleotide alpha hydrolases-like"/>
    <property type="match status" value="1"/>
</dbReference>
<feature type="compositionally biased region" description="Basic and acidic residues" evidence="1">
    <location>
        <begin position="120"/>
        <end position="138"/>
    </location>
</feature>
<dbReference type="PANTHER" id="PTHR47815">
    <property type="entry name" value="UNIVERSAL STRESS PROTEIN A FAMILY PROTEIN C25B2.10"/>
    <property type="match status" value="1"/>
</dbReference>
<feature type="compositionally biased region" description="Polar residues" evidence="1">
    <location>
        <begin position="399"/>
        <end position="411"/>
    </location>
</feature>
<evidence type="ECO:0000256" key="1">
    <source>
        <dbReference type="SAM" id="MobiDB-lite"/>
    </source>
</evidence>
<dbReference type="AlphaFoldDB" id="A0A1E3NDN5"/>
<name>A0A1E3NDN5_9ASCO</name>
<dbReference type="Pfam" id="PF00582">
    <property type="entry name" value="Usp"/>
    <property type="match status" value="1"/>
</dbReference>
<dbReference type="Proteomes" id="UP000094455">
    <property type="component" value="Unassembled WGS sequence"/>
</dbReference>
<evidence type="ECO:0000313" key="4">
    <source>
        <dbReference type="Proteomes" id="UP000094455"/>
    </source>
</evidence>
<feature type="region of interest" description="Disordered" evidence="1">
    <location>
        <begin position="109"/>
        <end position="141"/>
    </location>
</feature>
<dbReference type="InterPro" id="IPR014729">
    <property type="entry name" value="Rossmann-like_a/b/a_fold"/>
</dbReference>
<evidence type="ECO:0000313" key="3">
    <source>
        <dbReference type="EMBL" id="ODQ44241.1"/>
    </source>
</evidence>
<feature type="region of interest" description="Disordered" evidence="1">
    <location>
        <begin position="1"/>
        <end position="52"/>
    </location>
</feature>
<feature type="compositionally biased region" description="Low complexity" evidence="1">
    <location>
        <begin position="381"/>
        <end position="398"/>
    </location>
</feature>
<dbReference type="STRING" id="763406.A0A1E3NDN5"/>
<accession>A0A1E3NDN5</accession>
<keyword evidence="4" id="KW-1185">Reference proteome</keyword>
<sequence length="437" mass="49268">MMPSISSITLDGPKDNPGDDPDGPDGETADIPLTPERVEKVKEEEANDDASESIEEVLNDDFHLPKDVGEINVKGHLHFDEEMPPDETTQNNTMHNAMMYQLHDDRDDHRDHIHHHHHHDHAEHEHEREEKEHDDRSGKRSIMFDTYSPNQDVSHYQMTIVHEDKHFHYRNTTRTFLVPYDDEKPSADALAWTFTEMAADNDIVIVLKVVSLQHVMKYGVQSHRKDCQNLFKMVCKCNEERRKLKVVVEIRIGSVEYSLARALKDFDPTFMVMGTRGIRKAKLTSFLNEDPSMTKHFLDDGWVPVIVLNPNYVHGKVAAAATAAAAATPAKNTFRNFLTSYPSVYDPLVAGQTLEMERSVSGESGTSSGAGRTSRFLRIGRSMSRSSSINRHNNSNDSPGGTLSPTTSNDLSPGRALSPRRALSPFRLFHNSRHGQG</sequence>
<dbReference type="Gene3D" id="3.40.50.620">
    <property type="entry name" value="HUPs"/>
    <property type="match status" value="1"/>
</dbReference>
<dbReference type="OrthoDB" id="843225at2759"/>
<reference evidence="3 4" key="1">
    <citation type="journal article" date="2016" name="Proc. Natl. Acad. Sci. U.S.A.">
        <title>Comparative genomics of biotechnologically important yeasts.</title>
        <authorList>
            <person name="Riley R."/>
            <person name="Haridas S."/>
            <person name="Wolfe K.H."/>
            <person name="Lopes M.R."/>
            <person name="Hittinger C.T."/>
            <person name="Goeker M."/>
            <person name="Salamov A.A."/>
            <person name="Wisecaver J.H."/>
            <person name="Long T.M."/>
            <person name="Calvey C.H."/>
            <person name="Aerts A.L."/>
            <person name="Barry K.W."/>
            <person name="Choi C."/>
            <person name="Clum A."/>
            <person name="Coughlan A.Y."/>
            <person name="Deshpande S."/>
            <person name="Douglass A.P."/>
            <person name="Hanson S.J."/>
            <person name="Klenk H.-P."/>
            <person name="LaButti K.M."/>
            <person name="Lapidus A."/>
            <person name="Lindquist E.A."/>
            <person name="Lipzen A.M."/>
            <person name="Meier-Kolthoff J.P."/>
            <person name="Ohm R.A."/>
            <person name="Otillar R.P."/>
            <person name="Pangilinan J.L."/>
            <person name="Peng Y."/>
            <person name="Rokas A."/>
            <person name="Rosa C.A."/>
            <person name="Scheuner C."/>
            <person name="Sibirny A.A."/>
            <person name="Slot J.C."/>
            <person name="Stielow J.B."/>
            <person name="Sun H."/>
            <person name="Kurtzman C.P."/>
            <person name="Blackwell M."/>
            <person name="Grigoriev I.V."/>
            <person name="Jeffries T.W."/>
        </authorList>
    </citation>
    <scope>NUCLEOTIDE SEQUENCE [LARGE SCALE GENOMIC DNA]</scope>
    <source>
        <strain evidence="3 4">NRRL Y-2026</strain>
    </source>
</reference>
<dbReference type="RefSeq" id="XP_019015354.1">
    <property type="nucleotide sequence ID" value="XM_019162019.1"/>
</dbReference>
<dbReference type="PANTHER" id="PTHR47815:SF1">
    <property type="entry name" value="UNIVERSAL STRESS PROTEIN A FAMILY PROTEIN C25B2.10"/>
    <property type="match status" value="1"/>
</dbReference>
<feature type="compositionally biased region" description="Acidic residues" evidence="1">
    <location>
        <begin position="18"/>
        <end position="28"/>
    </location>
</feature>
<feature type="domain" description="UspA" evidence="2">
    <location>
        <begin position="174"/>
        <end position="280"/>
    </location>
</feature>
<dbReference type="EMBL" id="KV454008">
    <property type="protein sequence ID" value="ODQ44241.1"/>
    <property type="molecule type" value="Genomic_DNA"/>
</dbReference>
<protein>
    <recommendedName>
        <fullName evidence="2">UspA domain-containing protein</fullName>
    </recommendedName>
</protein>
<gene>
    <name evidence="3" type="ORF">PICMEDRAFT_18489</name>
</gene>
<evidence type="ECO:0000259" key="2">
    <source>
        <dbReference type="Pfam" id="PF00582"/>
    </source>
</evidence>